<dbReference type="Proteomes" id="UP000095237">
    <property type="component" value="Unassembled WGS sequence"/>
</dbReference>
<evidence type="ECO:0000256" key="4">
    <source>
        <dbReference type="ARBA" id="ARBA00022691"/>
    </source>
</evidence>
<keyword evidence="6" id="KW-0408">Iron</keyword>
<dbReference type="Gene3D" id="3.40.50.12160">
    <property type="entry name" value="Methylthiotransferase, N-terminal domain"/>
    <property type="match status" value="1"/>
</dbReference>
<dbReference type="SUPFAM" id="SSF102114">
    <property type="entry name" value="Radical SAM enzymes"/>
    <property type="match status" value="1"/>
</dbReference>
<keyword evidence="3" id="KW-0808">Transferase</keyword>
<dbReference type="NCBIfam" id="TIGR00089">
    <property type="entry name" value="MiaB/RimO family radical SAM methylthiotransferase"/>
    <property type="match status" value="1"/>
</dbReference>
<keyword evidence="7" id="KW-0411">Iron-sulfur</keyword>
<dbReference type="EMBL" id="LNVX01000291">
    <property type="protein sequence ID" value="OEG70657.1"/>
    <property type="molecule type" value="Genomic_DNA"/>
</dbReference>
<evidence type="ECO:0000256" key="5">
    <source>
        <dbReference type="ARBA" id="ARBA00022723"/>
    </source>
</evidence>
<keyword evidence="2" id="KW-0004">4Fe-4S</keyword>
<dbReference type="GO" id="GO:0046872">
    <property type="term" value="F:metal ion binding"/>
    <property type="evidence" value="ECO:0007669"/>
    <property type="project" value="UniProtKB-KW"/>
</dbReference>
<evidence type="ECO:0000256" key="7">
    <source>
        <dbReference type="ARBA" id="ARBA00023014"/>
    </source>
</evidence>
<dbReference type="PANTHER" id="PTHR11918">
    <property type="entry name" value="RADICAL SAM PROTEINS"/>
    <property type="match status" value="1"/>
</dbReference>
<dbReference type="Pfam" id="PF00919">
    <property type="entry name" value="UPF0004"/>
    <property type="match status" value="1"/>
</dbReference>
<dbReference type="GO" id="GO:0051539">
    <property type="term" value="F:4 iron, 4 sulfur cluster binding"/>
    <property type="evidence" value="ECO:0007669"/>
    <property type="project" value="UniProtKB-KW"/>
</dbReference>
<organism evidence="10 11">
    <name type="scientific">Endomicrobium trichonymphae</name>
    <dbReference type="NCBI Taxonomy" id="1408204"/>
    <lineage>
        <taxon>Bacteria</taxon>
        <taxon>Pseudomonadati</taxon>
        <taxon>Elusimicrobiota</taxon>
        <taxon>Endomicrobiia</taxon>
        <taxon>Endomicrobiales</taxon>
        <taxon>Endomicrobiaceae</taxon>
        <taxon>Candidatus Endomicrobiellum</taxon>
    </lineage>
</organism>
<evidence type="ECO:0000313" key="10">
    <source>
        <dbReference type="EMBL" id="OEG70657.1"/>
    </source>
</evidence>
<sequence length="405" mass="46756">MKKYYIHTFGCKVNQYESQLISEKFRKDNFECTQKPEEADIIIFNSCTVTTDADKECGRFLRKAAKLPSRPKIMLTGCIVKSKNIEIENLFSNIEIITDKTKLFIEPRKQIVSGFDRHSRAFLKIQDGCKSFCSYCIVPYVRNTLWSKPENEVLSEIKNLVKNGYSEIVLTGIHAGKYDSGLSNLFEKIIKIPLDFRVRISSIELSEIDDKFIELIETNTGKICRHLHIPLQSGSDEILKKMNRNYSTKEFEKKINKIMRSLPDLALTTDIITGFPGETEKHHEETCDFIKQILFAKFHIFRYSDRQGTKASTFENKVSTNEIKNRSKDIFEIDSVKRKNFLNKNIGTKRKAVKTGNNKALTDNYITVKQQTEAWNVECEIMKASDNKKKQSGIFEVEITDTSEI</sequence>
<evidence type="ECO:0000259" key="9">
    <source>
        <dbReference type="PROSITE" id="PS51918"/>
    </source>
</evidence>
<dbReference type="GO" id="GO:0035598">
    <property type="term" value="F:tRNA (N(6)-L-threonylcarbamoyladenosine(37)-C(2))-methylthiotransferase activity"/>
    <property type="evidence" value="ECO:0007669"/>
    <property type="project" value="TreeGrafter"/>
</dbReference>
<dbReference type="InterPro" id="IPR007197">
    <property type="entry name" value="rSAM"/>
</dbReference>
<dbReference type="PANTHER" id="PTHR11918:SF45">
    <property type="entry name" value="THREONYLCARBAMOYLADENOSINE TRNA METHYLTHIOTRANSFERASE"/>
    <property type="match status" value="1"/>
</dbReference>
<dbReference type="CDD" id="cd01335">
    <property type="entry name" value="Radical_SAM"/>
    <property type="match status" value="1"/>
</dbReference>
<dbReference type="SFLD" id="SFLDS00029">
    <property type="entry name" value="Radical_SAM"/>
    <property type="match status" value="1"/>
</dbReference>
<dbReference type="InterPro" id="IPR006638">
    <property type="entry name" value="Elp3/MiaA/NifB-like_rSAM"/>
</dbReference>
<accession>A0A1E5IJI0</accession>
<evidence type="ECO:0000313" key="11">
    <source>
        <dbReference type="Proteomes" id="UP000095237"/>
    </source>
</evidence>
<feature type="domain" description="Radical SAM core" evidence="9">
    <location>
        <begin position="115"/>
        <end position="343"/>
    </location>
</feature>
<evidence type="ECO:0000259" key="8">
    <source>
        <dbReference type="PROSITE" id="PS51449"/>
    </source>
</evidence>
<dbReference type="InterPro" id="IPR013848">
    <property type="entry name" value="Methylthiotransferase_N"/>
</dbReference>
<dbReference type="PROSITE" id="PS51449">
    <property type="entry name" value="MTTASE_N"/>
    <property type="match status" value="1"/>
</dbReference>
<dbReference type="InterPro" id="IPR038135">
    <property type="entry name" value="Methylthiotransferase_N_sf"/>
</dbReference>
<protein>
    <submittedName>
        <fullName evidence="10">Uncharacterized protein</fullName>
    </submittedName>
</protein>
<dbReference type="SMART" id="SM00729">
    <property type="entry name" value="Elp3"/>
    <property type="match status" value="1"/>
</dbReference>
<feature type="domain" description="MTTase N-terminal" evidence="8">
    <location>
        <begin position="2"/>
        <end position="130"/>
    </location>
</feature>
<dbReference type="PROSITE" id="PS51918">
    <property type="entry name" value="RADICAL_SAM"/>
    <property type="match status" value="1"/>
</dbReference>
<dbReference type="AlphaFoldDB" id="A0A1E5IJI0"/>
<evidence type="ECO:0000256" key="3">
    <source>
        <dbReference type="ARBA" id="ARBA00022679"/>
    </source>
</evidence>
<reference evidence="10 11" key="1">
    <citation type="submission" date="2015-11" db="EMBL/GenBank/DDBJ databases">
        <title>Evidence for parallel genomic evolution in an endosymbiosis of termite gut flagellates.</title>
        <authorList>
            <person name="Zheng H."/>
        </authorList>
    </citation>
    <scope>NUCLEOTIDE SEQUENCE [LARGE SCALE GENOMIC DNA]</scope>
    <source>
        <strain evidence="10 11">CET450</strain>
    </source>
</reference>
<dbReference type="InterPro" id="IPR058240">
    <property type="entry name" value="rSAM_sf"/>
</dbReference>
<dbReference type="InterPro" id="IPR005839">
    <property type="entry name" value="Methylthiotransferase"/>
</dbReference>
<keyword evidence="11" id="KW-1185">Reference proteome</keyword>
<proteinExistence type="predicted"/>
<dbReference type="Gene3D" id="3.80.30.20">
    <property type="entry name" value="tm_1862 like domain"/>
    <property type="match status" value="1"/>
</dbReference>
<evidence type="ECO:0000256" key="6">
    <source>
        <dbReference type="ARBA" id="ARBA00023004"/>
    </source>
</evidence>
<name>A0A1E5IJI0_ENDTX</name>
<dbReference type="InterPro" id="IPR023404">
    <property type="entry name" value="rSAM_horseshoe"/>
</dbReference>
<evidence type="ECO:0000256" key="1">
    <source>
        <dbReference type="ARBA" id="ARBA00001966"/>
    </source>
</evidence>
<comment type="cofactor">
    <cofactor evidence="1">
        <name>[4Fe-4S] cluster</name>
        <dbReference type="ChEBI" id="CHEBI:49883"/>
    </cofactor>
</comment>
<evidence type="ECO:0000256" key="2">
    <source>
        <dbReference type="ARBA" id="ARBA00022485"/>
    </source>
</evidence>
<comment type="caution">
    <text evidence="10">The sequence shown here is derived from an EMBL/GenBank/DDBJ whole genome shotgun (WGS) entry which is preliminary data.</text>
</comment>
<dbReference type="SFLD" id="SFLDG01082">
    <property type="entry name" value="B12-binding_domain_containing"/>
    <property type="match status" value="1"/>
</dbReference>
<keyword evidence="5" id="KW-0479">Metal-binding</keyword>
<keyword evidence="4" id="KW-0949">S-adenosyl-L-methionine</keyword>
<gene>
    <name evidence="10" type="ORF">ATZ36_16890</name>
</gene>
<dbReference type="Pfam" id="PF04055">
    <property type="entry name" value="Radical_SAM"/>
    <property type="match status" value="1"/>
</dbReference>